<protein>
    <recommendedName>
        <fullName evidence="5">DUF2628 domain-containing protein</fullName>
    </recommendedName>
</protein>
<evidence type="ECO:0000256" key="1">
    <source>
        <dbReference type="SAM" id="MobiDB-lite"/>
    </source>
</evidence>
<dbReference type="STRING" id="464029.SAMN02982989_1313"/>
<evidence type="ECO:0000313" key="3">
    <source>
        <dbReference type="EMBL" id="SMF34537.1"/>
    </source>
</evidence>
<feature type="region of interest" description="Disordered" evidence="1">
    <location>
        <begin position="132"/>
        <end position="168"/>
    </location>
</feature>
<sequence length="168" mass="19026">MRSYLVLTPPDDPTRAPDRDHRSTLVLPDGFSWTAFFFPWVWLLWNRLWLAGFVVFLLQGLSGFLVRMPEFEIAGILLGLAVGLLVAFEGRHYRSEALVRRGWTLETVIFAPNLDTAEEIYFSGLPQPEKQQLPASADWAKQAKPPAAGLPRSWNEPHLGLFDHQGGR</sequence>
<proteinExistence type="predicted"/>
<dbReference type="EMBL" id="FXAF01000006">
    <property type="protein sequence ID" value="SMF34537.1"/>
    <property type="molecule type" value="Genomic_DNA"/>
</dbReference>
<dbReference type="InterPro" id="IPR024399">
    <property type="entry name" value="DUF2628"/>
</dbReference>
<dbReference type="OrthoDB" id="7285394at2"/>
<gene>
    <name evidence="3" type="ORF">SAMN02982989_1313</name>
</gene>
<reference evidence="4" key="1">
    <citation type="submission" date="2017-04" db="EMBL/GenBank/DDBJ databases">
        <authorList>
            <person name="Varghese N."/>
            <person name="Submissions S."/>
        </authorList>
    </citation>
    <scope>NUCLEOTIDE SEQUENCE [LARGE SCALE GENOMIC DNA]</scope>
    <source>
        <strain evidence="4">B4P</strain>
    </source>
</reference>
<feature type="region of interest" description="Disordered" evidence="1">
    <location>
        <begin position="1"/>
        <end position="20"/>
    </location>
</feature>
<dbReference type="Proteomes" id="UP000192903">
    <property type="component" value="Unassembled WGS sequence"/>
</dbReference>
<dbReference type="Pfam" id="PF10947">
    <property type="entry name" value="DUF2628"/>
    <property type="match status" value="1"/>
</dbReference>
<dbReference type="RefSeq" id="WP_159457632.1">
    <property type="nucleotide sequence ID" value="NZ_FXAF01000006.1"/>
</dbReference>
<evidence type="ECO:0000313" key="4">
    <source>
        <dbReference type="Proteomes" id="UP000192903"/>
    </source>
</evidence>
<name>A0A1X7EIK9_9HYPH</name>
<organism evidence="3 4">
    <name type="scientific">Xaviernesmea oryzae</name>
    <dbReference type="NCBI Taxonomy" id="464029"/>
    <lineage>
        <taxon>Bacteria</taxon>
        <taxon>Pseudomonadati</taxon>
        <taxon>Pseudomonadota</taxon>
        <taxon>Alphaproteobacteria</taxon>
        <taxon>Hyphomicrobiales</taxon>
        <taxon>Rhizobiaceae</taxon>
        <taxon>Rhizobium/Agrobacterium group</taxon>
        <taxon>Xaviernesmea</taxon>
    </lineage>
</organism>
<keyword evidence="2" id="KW-1133">Transmembrane helix</keyword>
<evidence type="ECO:0008006" key="5">
    <source>
        <dbReference type="Google" id="ProtNLM"/>
    </source>
</evidence>
<dbReference type="AlphaFoldDB" id="A0A1X7EIK9"/>
<accession>A0A1X7EIK9</accession>
<keyword evidence="2" id="KW-0812">Transmembrane</keyword>
<feature type="transmembrane region" description="Helical" evidence="2">
    <location>
        <begin position="73"/>
        <end position="90"/>
    </location>
</feature>
<keyword evidence="2" id="KW-0472">Membrane</keyword>
<evidence type="ECO:0000256" key="2">
    <source>
        <dbReference type="SAM" id="Phobius"/>
    </source>
</evidence>
<keyword evidence="4" id="KW-1185">Reference proteome</keyword>